<feature type="binding site" evidence="9">
    <location>
        <begin position="14"/>
        <end position="15"/>
    </location>
    <ligand>
        <name>ATP</name>
        <dbReference type="ChEBI" id="CHEBI:30616"/>
    </ligand>
</feature>
<protein>
    <recommendedName>
        <fullName evidence="9">Phosphopantetheine adenylyltransferase</fullName>
        <ecNumber evidence="9">2.7.7.3</ecNumber>
    </recommendedName>
    <alternativeName>
        <fullName evidence="9">Dephospho-CoA pyrophosphorylase</fullName>
    </alternativeName>
    <alternativeName>
        <fullName evidence="9">Pantetheine-phosphate adenylyltransferase</fullName>
        <shortName evidence="9">PPAT</shortName>
    </alternativeName>
</protein>
<feature type="domain" description="Cytidyltransferase-like" evidence="10">
    <location>
        <begin position="10"/>
        <end position="138"/>
    </location>
</feature>
<dbReference type="RefSeq" id="WP_145367912.1">
    <property type="nucleotide sequence ID" value="NZ_CP036275.1"/>
</dbReference>
<dbReference type="GO" id="GO:0005524">
    <property type="term" value="F:ATP binding"/>
    <property type="evidence" value="ECO:0007669"/>
    <property type="project" value="UniProtKB-KW"/>
</dbReference>
<evidence type="ECO:0000256" key="8">
    <source>
        <dbReference type="ARBA" id="ARBA00029346"/>
    </source>
</evidence>
<dbReference type="EMBL" id="CP036275">
    <property type="protein sequence ID" value="QDU37159.1"/>
    <property type="molecule type" value="Genomic_DNA"/>
</dbReference>
<evidence type="ECO:0000259" key="10">
    <source>
        <dbReference type="Pfam" id="PF01467"/>
    </source>
</evidence>
<proteinExistence type="inferred from homology"/>
<feature type="binding site" evidence="9">
    <location>
        <position position="14"/>
    </location>
    <ligand>
        <name>substrate</name>
    </ligand>
</feature>
<comment type="function">
    <text evidence="9">Reversibly transfers an adenylyl group from ATP to 4'-phosphopantetheine, yielding dephospho-CoA (dPCoA) and pyrophosphate.</text>
</comment>
<evidence type="ECO:0000256" key="2">
    <source>
        <dbReference type="ARBA" id="ARBA00022679"/>
    </source>
</evidence>
<feature type="binding site" evidence="9">
    <location>
        <position position="92"/>
    </location>
    <ligand>
        <name>substrate</name>
    </ligand>
</feature>
<keyword evidence="7 9" id="KW-0173">Coenzyme A biosynthesis</keyword>
<dbReference type="GO" id="GO:0015937">
    <property type="term" value="P:coenzyme A biosynthetic process"/>
    <property type="evidence" value="ECO:0007669"/>
    <property type="project" value="UniProtKB-UniRule"/>
</dbReference>
<keyword evidence="3 9" id="KW-0548">Nucleotidyltransferase</keyword>
<evidence type="ECO:0000256" key="9">
    <source>
        <dbReference type="HAMAP-Rule" id="MF_00151"/>
    </source>
</evidence>
<feature type="site" description="Transition state stabilizer" evidence="9">
    <location>
        <position position="22"/>
    </location>
</feature>
<evidence type="ECO:0000256" key="3">
    <source>
        <dbReference type="ARBA" id="ARBA00022695"/>
    </source>
</evidence>
<gene>
    <name evidence="9 11" type="primary">coaD</name>
    <name evidence="11" type="ORF">Mal4_14670</name>
</gene>
<dbReference type="AlphaFoldDB" id="A0A517Z3U0"/>
<keyword evidence="1 9" id="KW-0963">Cytoplasm</keyword>
<keyword evidence="6 9" id="KW-0460">Magnesium</keyword>
<comment type="subcellular location">
    <subcellularLocation>
        <location evidence="9">Cytoplasm</location>
    </subcellularLocation>
</comment>
<keyword evidence="5 9" id="KW-0067">ATP-binding</keyword>
<dbReference type="InterPro" id="IPR014729">
    <property type="entry name" value="Rossmann-like_a/b/a_fold"/>
</dbReference>
<dbReference type="InterPro" id="IPR004821">
    <property type="entry name" value="Cyt_trans-like"/>
</dbReference>
<comment type="cofactor">
    <cofactor evidence="9">
        <name>Mg(2+)</name>
        <dbReference type="ChEBI" id="CHEBI:18420"/>
    </cofactor>
</comment>
<keyword evidence="4 9" id="KW-0547">Nucleotide-binding</keyword>
<comment type="subunit">
    <text evidence="9">Homohexamer.</text>
</comment>
<dbReference type="GO" id="GO:0005737">
    <property type="term" value="C:cytoplasm"/>
    <property type="evidence" value="ECO:0007669"/>
    <property type="project" value="UniProtKB-SubCell"/>
</dbReference>
<evidence type="ECO:0000256" key="7">
    <source>
        <dbReference type="ARBA" id="ARBA00022993"/>
    </source>
</evidence>
<feature type="binding site" evidence="9">
    <location>
        <position position="103"/>
    </location>
    <ligand>
        <name>ATP</name>
        <dbReference type="ChEBI" id="CHEBI:30616"/>
    </ligand>
</feature>
<evidence type="ECO:0000256" key="4">
    <source>
        <dbReference type="ARBA" id="ARBA00022741"/>
    </source>
</evidence>
<name>A0A517Z3U0_9PLAN</name>
<organism evidence="11 12">
    <name type="scientific">Maioricimonas rarisocia</name>
    <dbReference type="NCBI Taxonomy" id="2528026"/>
    <lineage>
        <taxon>Bacteria</taxon>
        <taxon>Pseudomonadati</taxon>
        <taxon>Planctomycetota</taxon>
        <taxon>Planctomycetia</taxon>
        <taxon>Planctomycetales</taxon>
        <taxon>Planctomycetaceae</taxon>
        <taxon>Maioricimonas</taxon>
    </lineage>
</organism>
<comment type="pathway">
    <text evidence="9">Cofactor biosynthesis; coenzyme A biosynthesis; CoA from (R)-pantothenate: step 4/5.</text>
</comment>
<dbReference type="Proteomes" id="UP000320496">
    <property type="component" value="Chromosome"/>
</dbReference>
<dbReference type="KEGG" id="mri:Mal4_14670"/>
<dbReference type="CDD" id="cd02163">
    <property type="entry name" value="PPAT"/>
    <property type="match status" value="1"/>
</dbReference>
<feature type="binding site" evidence="9">
    <location>
        <begin position="128"/>
        <end position="134"/>
    </location>
    <ligand>
        <name>ATP</name>
        <dbReference type="ChEBI" id="CHEBI:30616"/>
    </ligand>
</feature>
<evidence type="ECO:0000313" key="12">
    <source>
        <dbReference type="Proteomes" id="UP000320496"/>
    </source>
</evidence>
<comment type="similarity">
    <text evidence="9">Belongs to the bacterial CoaD family.</text>
</comment>
<keyword evidence="12" id="KW-1185">Reference proteome</keyword>
<evidence type="ECO:0000313" key="11">
    <source>
        <dbReference type="EMBL" id="QDU37159.1"/>
    </source>
</evidence>
<evidence type="ECO:0000256" key="5">
    <source>
        <dbReference type="ARBA" id="ARBA00022840"/>
    </source>
</evidence>
<dbReference type="NCBIfam" id="TIGR00125">
    <property type="entry name" value="cyt_tran_rel"/>
    <property type="match status" value="1"/>
</dbReference>
<dbReference type="InterPro" id="IPR001980">
    <property type="entry name" value="PPAT"/>
</dbReference>
<dbReference type="PRINTS" id="PR01020">
    <property type="entry name" value="LPSBIOSNTHSS"/>
</dbReference>
<dbReference type="SUPFAM" id="SSF52374">
    <property type="entry name" value="Nucleotidylyl transferase"/>
    <property type="match status" value="1"/>
</dbReference>
<dbReference type="Gene3D" id="3.40.50.620">
    <property type="entry name" value="HUPs"/>
    <property type="match status" value="1"/>
</dbReference>
<dbReference type="Pfam" id="PF01467">
    <property type="entry name" value="CTP_transf_like"/>
    <property type="match status" value="1"/>
</dbReference>
<dbReference type="NCBIfam" id="TIGR01510">
    <property type="entry name" value="coaD_prev_kdtB"/>
    <property type="match status" value="1"/>
</dbReference>
<feature type="binding site" evidence="9">
    <location>
        <position position="46"/>
    </location>
    <ligand>
        <name>substrate</name>
    </ligand>
</feature>
<comment type="catalytic activity">
    <reaction evidence="8 9">
        <text>(R)-4'-phosphopantetheine + ATP + H(+) = 3'-dephospho-CoA + diphosphate</text>
        <dbReference type="Rhea" id="RHEA:19801"/>
        <dbReference type="ChEBI" id="CHEBI:15378"/>
        <dbReference type="ChEBI" id="CHEBI:30616"/>
        <dbReference type="ChEBI" id="CHEBI:33019"/>
        <dbReference type="ChEBI" id="CHEBI:57328"/>
        <dbReference type="ChEBI" id="CHEBI:61723"/>
        <dbReference type="EC" id="2.7.7.3"/>
    </reaction>
</comment>
<keyword evidence="2 9" id="KW-0808">Transferase</keyword>
<dbReference type="GO" id="GO:0004595">
    <property type="term" value="F:pantetheine-phosphate adenylyltransferase activity"/>
    <property type="evidence" value="ECO:0007669"/>
    <property type="project" value="UniProtKB-UniRule"/>
</dbReference>
<reference evidence="11 12" key="1">
    <citation type="submission" date="2019-02" db="EMBL/GenBank/DDBJ databases">
        <title>Deep-cultivation of Planctomycetes and their phenomic and genomic characterization uncovers novel biology.</title>
        <authorList>
            <person name="Wiegand S."/>
            <person name="Jogler M."/>
            <person name="Boedeker C."/>
            <person name="Pinto D."/>
            <person name="Vollmers J."/>
            <person name="Rivas-Marin E."/>
            <person name="Kohn T."/>
            <person name="Peeters S.H."/>
            <person name="Heuer A."/>
            <person name="Rast P."/>
            <person name="Oberbeckmann S."/>
            <person name="Bunk B."/>
            <person name="Jeske O."/>
            <person name="Meyerdierks A."/>
            <person name="Storesund J.E."/>
            <person name="Kallscheuer N."/>
            <person name="Luecker S."/>
            <person name="Lage O.M."/>
            <person name="Pohl T."/>
            <person name="Merkel B.J."/>
            <person name="Hornburger P."/>
            <person name="Mueller R.-W."/>
            <person name="Bruemmer F."/>
            <person name="Labrenz M."/>
            <person name="Spormann A.M."/>
            <person name="Op den Camp H."/>
            <person name="Overmann J."/>
            <person name="Amann R."/>
            <person name="Jetten M.S.M."/>
            <person name="Mascher T."/>
            <person name="Medema M.H."/>
            <person name="Devos D.P."/>
            <person name="Kaster A.-K."/>
            <person name="Ovreas L."/>
            <person name="Rohde M."/>
            <person name="Galperin M.Y."/>
            <person name="Jogler C."/>
        </authorList>
    </citation>
    <scope>NUCLEOTIDE SEQUENCE [LARGE SCALE GENOMIC DNA]</scope>
    <source>
        <strain evidence="11 12">Mal4</strain>
    </source>
</reference>
<accession>A0A517Z3U0</accession>
<dbReference type="PANTHER" id="PTHR21342">
    <property type="entry name" value="PHOSPHOPANTETHEINE ADENYLYLTRANSFERASE"/>
    <property type="match status" value="1"/>
</dbReference>
<dbReference type="OrthoDB" id="9806661at2"/>
<sequence length="178" mass="19558">MPPLDPHHAVYAGSFDPVTLGHVDIVRRGANVFDRLTVGIGINPDKRPLFSPDERQSLMERVFDGLDNVEVRCFEGLTVDFVRERRAGVMLRGVRTLTDIEAEFTMALANRALSTEVETVFLMAGEGFSHISSTLIKQIAQMGGELTRQKLSEFVPRPVIEPLIAKLRHDGSGGASTG</sequence>
<feature type="binding site" evidence="9">
    <location>
        <position position="22"/>
    </location>
    <ligand>
        <name>ATP</name>
        <dbReference type="ChEBI" id="CHEBI:30616"/>
    </ligand>
</feature>
<feature type="binding site" evidence="9">
    <location>
        <begin position="93"/>
        <end position="95"/>
    </location>
    <ligand>
        <name>ATP</name>
        <dbReference type="ChEBI" id="CHEBI:30616"/>
    </ligand>
</feature>
<feature type="binding site" evidence="9">
    <location>
        <position position="78"/>
    </location>
    <ligand>
        <name>substrate</name>
    </ligand>
</feature>
<evidence type="ECO:0000256" key="1">
    <source>
        <dbReference type="ARBA" id="ARBA00022490"/>
    </source>
</evidence>
<dbReference type="UniPathway" id="UPA00241">
    <property type="reaction ID" value="UER00355"/>
</dbReference>
<dbReference type="EC" id="2.7.7.3" evidence="9"/>
<dbReference type="PANTHER" id="PTHR21342:SF1">
    <property type="entry name" value="PHOSPHOPANTETHEINE ADENYLYLTRANSFERASE"/>
    <property type="match status" value="1"/>
</dbReference>
<dbReference type="HAMAP" id="MF_00151">
    <property type="entry name" value="PPAT_bact"/>
    <property type="match status" value="1"/>
</dbReference>
<evidence type="ECO:0000256" key="6">
    <source>
        <dbReference type="ARBA" id="ARBA00022842"/>
    </source>
</evidence>